<evidence type="ECO:0000256" key="6">
    <source>
        <dbReference type="SAM" id="MobiDB-lite"/>
    </source>
</evidence>
<dbReference type="EMBL" id="JADFTS010000001">
    <property type="protein sequence ID" value="KAF9624176.1"/>
    <property type="molecule type" value="Genomic_DNA"/>
</dbReference>
<evidence type="ECO:0008006" key="11">
    <source>
        <dbReference type="Google" id="ProtNLM"/>
    </source>
</evidence>
<keyword evidence="5" id="KW-0238">DNA-binding</keyword>
<proteinExistence type="inferred from homology"/>
<dbReference type="Pfam" id="PF02721">
    <property type="entry name" value="DUF223"/>
    <property type="match status" value="1"/>
</dbReference>
<dbReference type="Proteomes" id="UP000631114">
    <property type="component" value="Unassembled WGS sequence"/>
</dbReference>
<dbReference type="InterPro" id="IPR012340">
    <property type="entry name" value="NA-bd_OB-fold"/>
</dbReference>
<keyword evidence="10" id="KW-1185">Reference proteome</keyword>
<feature type="domain" description="Replication protein A 70 kDa DNA-binding subunit B/D first OB fold" evidence="7">
    <location>
        <begin position="23"/>
        <end position="82"/>
    </location>
</feature>
<evidence type="ECO:0000259" key="8">
    <source>
        <dbReference type="Pfam" id="PF08646"/>
    </source>
</evidence>
<accession>A0A835MHR0</accession>
<feature type="domain" description="Replication factor A C-terminal" evidence="8">
    <location>
        <begin position="261"/>
        <end position="404"/>
    </location>
</feature>
<dbReference type="GO" id="GO:0008270">
    <property type="term" value="F:zinc ion binding"/>
    <property type="evidence" value="ECO:0007669"/>
    <property type="project" value="UniProtKB-KW"/>
</dbReference>
<keyword evidence="4" id="KW-0862">Zinc</keyword>
<keyword evidence="3" id="KW-0863">Zinc-finger</keyword>
<dbReference type="SUPFAM" id="SSF50249">
    <property type="entry name" value="Nucleic acid-binding proteins"/>
    <property type="match status" value="3"/>
</dbReference>
<feature type="non-terminal residue" evidence="9">
    <location>
        <position position="537"/>
    </location>
</feature>
<comment type="similarity">
    <text evidence="1">Belongs to the replication factor A protein 1 family.</text>
</comment>
<gene>
    <name evidence="9" type="ORF">IFM89_008114</name>
</gene>
<dbReference type="Gene3D" id="2.40.50.140">
    <property type="entry name" value="Nucleic acid-binding proteins"/>
    <property type="match status" value="3"/>
</dbReference>
<dbReference type="CDD" id="cd04480">
    <property type="entry name" value="RPA1_DBD_A_like"/>
    <property type="match status" value="1"/>
</dbReference>
<evidence type="ECO:0000256" key="1">
    <source>
        <dbReference type="ARBA" id="ARBA00005690"/>
    </source>
</evidence>
<evidence type="ECO:0000259" key="7">
    <source>
        <dbReference type="Pfam" id="PF02721"/>
    </source>
</evidence>
<dbReference type="PANTHER" id="PTHR47165:SF4">
    <property type="entry name" value="OS03G0429900 PROTEIN"/>
    <property type="match status" value="1"/>
</dbReference>
<organism evidence="9 10">
    <name type="scientific">Coptis chinensis</name>
    <dbReference type="NCBI Taxonomy" id="261450"/>
    <lineage>
        <taxon>Eukaryota</taxon>
        <taxon>Viridiplantae</taxon>
        <taxon>Streptophyta</taxon>
        <taxon>Embryophyta</taxon>
        <taxon>Tracheophyta</taxon>
        <taxon>Spermatophyta</taxon>
        <taxon>Magnoliopsida</taxon>
        <taxon>Ranunculales</taxon>
        <taxon>Ranunculaceae</taxon>
        <taxon>Coptidoideae</taxon>
        <taxon>Coptis</taxon>
    </lineage>
</organism>
<reference evidence="9 10" key="1">
    <citation type="submission" date="2020-10" db="EMBL/GenBank/DDBJ databases">
        <title>The Coptis chinensis genome and diversification of protoberbering-type alkaloids.</title>
        <authorList>
            <person name="Wang B."/>
            <person name="Shu S."/>
            <person name="Song C."/>
            <person name="Liu Y."/>
        </authorList>
    </citation>
    <scope>NUCLEOTIDE SEQUENCE [LARGE SCALE GENOMIC DNA]</scope>
    <source>
        <strain evidence="9">HL-2020</strain>
        <tissue evidence="9">Leaf</tissue>
    </source>
</reference>
<evidence type="ECO:0000313" key="9">
    <source>
        <dbReference type="EMBL" id="KAF9624176.1"/>
    </source>
</evidence>
<dbReference type="InterPro" id="IPR013955">
    <property type="entry name" value="Rep_factor-A_C"/>
</dbReference>
<evidence type="ECO:0000256" key="5">
    <source>
        <dbReference type="ARBA" id="ARBA00023125"/>
    </source>
</evidence>
<name>A0A835MHR0_9MAGN</name>
<dbReference type="Pfam" id="PF08646">
    <property type="entry name" value="Rep_fac-A_C"/>
    <property type="match status" value="1"/>
</dbReference>
<comment type="caution">
    <text evidence="9">The sequence shown here is derived from an EMBL/GenBank/DDBJ whole genome shotgun (WGS) entry which is preliminary data.</text>
</comment>
<dbReference type="CDD" id="cd04476">
    <property type="entry name" value="RPA1_DBD_C"/>
    <property type="match status" value="1"/>
</dbReference>
<sequence>MFISPPRVPSFHQELLMQLPRTSWGDQIQAIIPKNHSNTFLNVLHEGHVYHIENFSVQTRRDSYRPIQHEFIILIRWDTIVRGSSEAHPEIPLYKFDFVEFDNVRLLSKANTNLKDAFGALDGASELMFRKGLMLKEIFLKNASGTELKINLWENAIQLFDNVIKYAKSVPVLIVTSLTVGNYYDNCFLNSTSTTQIYVNLDIPEVSDLQASSTFEERSIAMLQGSSSIERNMKDRSLRNRKTLSQVIQMLNAEFVGQICTCKAIIYDIVHDYQPFYMSCTKTGCRKKLIDRDDHYWCGNCKNSIPSPDVRYQLKARIRDDTQSSLITIFGLRSQALLKHPNSYELEKLIKSTNGIETVKAIINAIIGSSVVFEIKISQYNLQSQGRSGFTANKVFPVDYTLEYDQVPDQIEQVTDASQIVDCTFQEHTPNSLNENAADLLKKNELFLEKSTDIPKPSNKEKQSKRKYKKQASMAYSIGISNEPSQTSAIRTPSKRVRKIKESQAITDGDDSKNSHVAAESLESPRGTIAAGVAVYQ</sequence>
<evidence type="ECO:0000256" key="2">
    <source>
        <dbReference type="ARBA" id="ARBA00022723"/>
    </source>
</evidence>
<evidence type="ECO:0000256" key="4">
    <source>
        <dbReference type="ARBA" id="ARBA00022833"/>
    </source>
</evidence>
<dbReference type="AlphaFoldDB" id="A0A835MHR0"/>
<dbReference type="GO" id="GO:0003677">
    <property type="term" value="F:DNA binding"/>
    <property type="evidence" value="ECO:0007669"/>
    <property type="project" value="UniProtKB-KW"/>
</dbReference>
<dbReference type="OrthoDB" id="1931061at2759"/>
<feature type="region of interest" description="Disordered" evidence="6">
    <location>
        <begin position="481"/>
        <end position="524"/>
    </location>
</feature>
<feature type="compositionally biased region" description="Polar residues" evidence="6">
    <location>
        <begin position="481"/>
        <end position="491"/>
    </location>
</feature>
<dbReference type="PANTHER" id="PTHR47165">
    <property type="entry name" value="OS03G0429900 PROTEIN"/>
    <property type="match status" value="1"/>
</dbReference>
<dbReference type="InterPro" id="IPR003871">
    <property type="entry name" value="RFA1B/D_OB_1st"/>
</dbReference>
<protein>
    <recommendedName>
        <fullName evidence="11">Replication factor A C-terminal domain-containing protein</fullName>
    </recommendedName>
</protein>
<evidence type="ECO:0000313" key="10">
    <source>
        <dbReference type="Proteomes" id="UP000631114"/>
    </source>
</evidence>
<evidence type="ECO:0000256" key="3">
    <source>
        <dbReference type="ARBA" id="ARBA00022771"/>
    </source>
</evidence>
<keyword evidence="2" id="KW-0479">Metal-binding</keyword>
<dbReference type="InterPro" id="IPR047192">
    <property type="entry name" value="Euk_RPA1_DBD_C"/>
</dbReference>